<feature type="region of interest" description="Disordered" evidence="2">
    <location>
        <begin position="277"/>
        <end position="310"/>
    </location>
</feature>
<dbReference type="SUPFAM" id="SSF48600">
    <property type="entry name" value="Chorismate mutase II"/>
    <property type="match status" value="1"/>
</dbReference>
<evidence type="ECO:0000313" key="5">
    <source>
        <dbReference type="Proteomes" id="UP000249299"/>
    </source>
</evidence>
<dbReference type="AlphaFoldDB" id="A0A327JZF1"/>
<dbReference type="EC" id="5.4.99.5" evidence="1"/>
<proteinExistence type="predicted"/>
<dbReference type="InterPro" id="IPR002701">
    <property type="entry name" value="CM_II_prokaryot"/>
</dbReference>
<protein>
    <recommendedName>
        <fullName evidence="1">chorismate mutase</fullName>
        <ecNumber evidence="1">5.4.99.5</ecNumber>
    </recommendedName>
</protein>
<feature type="region of interest" description="Disordered" evidence="2">
    <location>
        <begin position="1"/>
        <end position="45"/>
    </location>
</feature>
<dbReference type="Proteomes" id="UP000249299">
    <property type="component" value="Unassembled WGS sequence"/>
</dbReference>
<dbReference type="Pfam" id="PF01817">
    <property type="entry name" value="CM_2"/>
    <property type="match status" value="1"/>
</dbReference>
<dbReference type="Gene3D" id="1.20.59.10">
    <property type="entry name" value="Chorismate mutase"/>
    <property type="match status" value="1"/>
</dbReference>
<organism evidence="4 5">
    <name type="scientific">Rhodobium orientis</name>
    <dbReference type="NCBI Taxonomy" id="34017"/>
    <lineage>
        <taxon>Bacteria</taxon>
        <taxon>Pseudomonadati</taxon>
        <taxon>Pseudomonadota</taxon>
        <taxon>Alphaproteobacteria</taxon>
        <taxon>Hyphomicrobiales</taxon>
        <taxon>Rhodobiaceae</taxon>
        <taxon>Rhodobium</taxon>
    </lineage>
</organism>
<keyword evidence="5" id="KW-1185">Reference proteome</keyword>
<dbReference type="PROSITE" id="PS51168">
    <property type="entry name" value="CHORISMATE_MUT_2"/>
    <property type="match status" value="1"/>
</dbReference>
<sequence length="310" mass="33521">MALGGDLVPARPFTPKNGGDSGKGSRRTGYMSDDTRDTASATDRQASLARLRQRIDTIDAEMHDLLIERSSIIDELIAAKQGGRKGAAFRPAREASMMRRFAGRHHGTLPLVTVEYLWREIISTFTFLQAPYRLHMPTDRRPSELRDVARFYFGFNVPLLEALDADAAIASVAASETDLALVPLVDGETPWWQGLTRPDGPRIIARLPFFTSNDRPADLPAVVISNPLDDPTPPEWRCYATAAGPEALDALSGVDILAATPAGTLFALATDRDPETFATDAGLPPLKPAGGFAAPLSIDGDPSQQKSQTE</sequence>
<name>A0A327JZF1_9HYPH</name>
<evidence type="ECO:0000259" key="3">
    <source>
        <dbReference type="PROSITE" id="PS51168"/>
    </source>
</evidence>
<gene>
    <name evidence="4" type="ORF">CH339_06145</name>
</gene>
<evidence type="ECO:0000313" key="4">
    <source>
        <dbReference type="EMBL" id="RAI28468.1"/>
    </source>
</evidence>
<accession>A0A327JZF1</accession>
<comment type="caution">
    <text evidence="4">The sequence shown here is derived from an EMBL/GenBank/DDBJ whole genome shotgun (WGS) entry which is preliminary data.</text>
</comment>
<dbReference type="GO" id="GO:0004106">
    <property type="term" value="F:chorismate mutase activity"/>
    <property type="evidence" value="ECO:0007669"/>
    <property type="project" value="UniProtKB-EC"/>
</dbReference>
<dbReference type="InterPro" id="IPR036979">
    <property type="entry name" value="CM_dom_sf"/>
</dbReference>
<reference evidence="4 5" key="1">
    <citation type="submission" date="2017-07" db="EMBL/GenBank/DDBJ databases">
        <title>Draft Genome Sequences of Select Purple Nonsulfur Bacteria.</title>
        <authorList>
            <person name="Lasarre B."/>
            <person name="Mckinlay J.B."/>
        </authorList>
    </citation>
    <scope>NUCLEOTIDE SEQUENCE [LARGE SCALE GENOMIC DNA]</scope>
    <source>
        <strain evidence="4 5">DSM 11290</strain>
    </source>
</reference>
<evidence type="ECO:0000256" key="2">
    <source>
        <dbReference type="SAM" id="MobiDB-lite"/>
    </source>
</evidence>
<dbReference type="GO" id="GO:0046417">
    <property type="term" value="P:chorismate metabolic process"/>
    <property type="evidence" value="ECO:0007669"/>
    <property type="project" value="InterPro"/>
</dbReference>
<dbReference type="InterPro" id="IPR036263">
    <property type="entry name" value="Chorismate_II_sf"/>
</dbReference>
<feature type="domain" description="Chorismate mutase" evidence="3">
    <location>
        <begin position="42"/>
        <end position="133"/>
    </location>
</feature>
<dbReference type="EMBL" id="NPEV01000009">
    <property type="protein sequence ID" value="RAI28468.1"/>
    <property type="molecule type" value="Genomic_DNA"/>
</dbReference>
<evidence type="ECO:0000256" key="1">
    <source>
        <dbReference type="ARBA" id="ARBA00012404"/>
    </source>
</evidence>
<dbReference type="SMART" id="SM00830">
    <property type="entry name" value="CM_2"/>
    <property type="match status" value="1"/>
</dbReference>